<sequence length="32" mass="3488">MTNPTKDLRRLFGRGTIRAFHAAAADQNTAVS</sequence>
<dbReference type="Proteomes" id="UP000242415">
    <property type="component" value="Unassembled WGS sequence"/>
</dbReference>
<evidence type="ECO:0000313" key="1">
    <source>
        <dbReference type="EMBL" id="SDY43282.1"/>
    </source>
</evidence>
<keyword evidence="2" id="KW-1185">Reference proteome</keyword>
<proteinExistence type="predicted"/>
<organism evidence="1 2">
    <name type="scientific">Micromonospora pattaloongensis</name>
    <dbReference type="NCBI Taxonomy" id="405436"/>
    <lineage>
        <taxon>Bacteria</taxon>
        <taxon>Bacillati</taxon>
        <taxon>Actinomycetota</taxon>
        <taxon>Actinomycetes</taxon>
        <taxon>Micromonosporales</taxon>
        <taxon>Micromonosporaceae</taxon>
        <taxon>Micromonospora</taxon>
    </lineage>
</organism>
<accession>A0A1H3JTP3</accession>
<name>A0A1H3JTP3_9ACTN</name>
<gene>
    <name evidence="1" type="ORF">SAMN05444365_102246</name>
</gene>
<evidence type="ECO:0000313" key="2">
    <source>
        <dbReference type="Proteomes" id="UP000242415"/>
    </source>
</evidence>
<dbReference type="AlphaFoldDB" id="A0A1H3JTP3"/>
<dbReference type="EMBL" id="FNPH01000002">
    <property type="protein sequence ID" value="SDY43282.1"/>
    <property type="molecule type" value="Genomic_DNA"/>
</dbReference>
<reference evidence="2" key="1">
    <citation type="submission" date="2016-10" db="EMBL/GenBank/DDBJ databases">
        <authorList>
            <person name="Varghese N."/>
            <person name="Submissions S."/>
        </authorList>
    </citation>
    <scope>NUCLEOTIDE SEQUENCE [LARGE SCALE GENOMIC DNA]</scope>
    <source>
        <strain evidence="2">DSM 45245</strain>
    </source>
</reference>
<protein>
    <submittedName>
        <fullName evidence="1">Uncharacterized protein</fullName>
    </submittedName>
</protein>